<keyword evidence="4" id="KW-1003">Cell membrane</keyword>
<dbReference type="GO" id="GO:0005524">
    <property type="term" value="F:ATP binding"/>
    <property type="evidence" value="ECO:0007669"/>
    <property type="project" value="UniProtKB-KW"/>
</dbReference>
<gene>
    <name evidence="12" type="ORF">GA0061100_11880</name>
</gene>
<dbReference type="Proteomes" id="UP000186228">
    <property type="component" value="Unassembled WGS sequence"/>
</dbReference>
<proteinExistence type="inferred from homology"/>
<evidence type="ECO:0000259" key="11">
    <source>
        <dbReference type="PROSITE" id="PS50893"/>
    </source>
</evidence>
<dbReference type="GO" id="GO:0005886">
    <property type="term" value="C:plasma membrane"/>
    <property type="evidence" value="ECO:0007669"/>
    <property type="project" value="UniProtKB-SubCell"/>
</dbReference>
<dbReference type="InterPro" id="IPR017871">
    <property type="entry name" value="ABC_transporter-like_CS"/>
</dbReference>
<dbReference type="EMBL" id="FMAC01000018">
    <property type="protein sequence ID" value="SCB39163.1"/>
    <property type="molecule type" value="Genomic_DNA"/>
</dbReference>
<reference evidence="13" key="1">
    <citation type="submission" date="2016-08" db="EMBL/GenBank/DDBJ databases">
        <authorList>
            <person name="Varghese N."/>
            <person name="Submissions Spin"/>
        </authorList>
    </citation>
    <scope>NUCLEOTIDE SEQUENCE [LARGE SCALE GENOMIC DNA]</scope>
    <source>
        <strain evidence="13">CCBAU 57015</strain>
    </source>
</reference>
<keyword evidence="6" id="KW-0677">Repeat</keyword>
<evidence type="ECO:0000256" key="5">
    <source>
        <dbReference type="ARBA" id="ARBA00022597"/>
    </source>
</evidence>
<keyword evidence="9" id="KW-1278">Translocase</keyword>
<evidence type="ECO:0000256" key="9">
    <source>
        <dbReference type="ARBA" id="ARBA00022967"/>
    </source>
</evidence>
<dbReference type="PROSITE" id="PS00211">
    <property type="entry name" value="ABC_TRANSPORTER_1"/>
    <property type="match status" value="2"/>
</dbReference>
<organism evidence="12 13">
    <name type="scientific">Rhizobium hainanense</name>
    <dbReference type="NCBI Taxonomy" id="52131"/>
    <lineage>
        <taxon>Bacteria</taxon>
        <taxon>Pseudomonadati</taxon>
        <taxon>Pseudomonadota</taxon>
        <taxon>Alphaproteobacteria</taxon>
        <taxon>Hyphomicrobiales</taxon>
        <taxon>Rhizobiaceae</taxon>
        <taxon>Rhizobium/Agrobacterium group</taxon>
        <taxon>Rhizobium</taxon>
    </lineage>
</organism>
<evidence type="ECO:0000256" key="2">
    <source>
        <dbReference type="ARBA" id="ARBA00005417"/>
    </source>
</evidence>
<keyword evidence="3" id="KW-0813">Transport</keyword>
<keyword evidence="10" id="KW-0472">Membrane</keyword>
<dbReference type="FunFam" id="3.40.50.300:FF:000127">
    <property type="entry name" value="Ribose import ATP-binding protein RbsA"/>
    <property type="match status" value="1"/>
</dbReference>
<evidence type="ECO:0000256" key="1">
    <source>
        <dbReference type="ARBA" id="ARBA00004202"/>
    </source>
</evidence>
<dbReference type="Pfam" id="PF00005">
    <property type="entry name" value="ABC_tran"/>
    <property type="match status" value="2"/>
</dbReference>
<dbReference type="Gene3D" id="3.40.50.300">
    <property type="entry name" value="P-loop containing nucleotide triphosphate hydrolases"/>
    <property type="match status" value="2"/>
</dbReference>
<evidence type="ECO:0000256" key="8">
    <source>
        <dbReference type="ARBA" id="ARBA00022840"/>
    </source>
</evidence>
<name>A0A1C3WGJ5_9HYPH</name>
<evidence type="ECO:0000256" key="6">
    <source>
        <dbReference type="ARBA" id="ARBA00022737"/>
    </source>
</evidence>
<accession>A0A1C3WGJ5</accession>
<evidence type="ECO:0000313" key="12">
    <source>
        <dbReference type="EMBL" id="SCB39163.1"/>
    </source>
</evidence>
<keyword evidence="8 12" id="KW-0067">ATP-binding</keyword>
<evidence type="ECO:0000256" key="7">
    <source>
        <dbReference type="ARBA" id="ARBA00022741"/>
    </source>
</evidence>
<dbReference type="PROSITE" id="PS50893">
    <property type="entry name" value="ABC_TRANSPORTER_2"/>
    <property type="match status" value="2"/>
</dbReference>
<dbReference type="PANTHER" id="PTHR43790">
    <property type="entry name" value="CARBOHYDRATE TRANSPORT ATP-BINDING PROTEIN MG119-RELATED"/>
    <property type="match status" value="1"/>
</dbReference>
<sequence>MTMDAPISATAPAIELRGVTKRYDNGTLANEEVSLRIERGEVHAICGENGAGKSTIMKMIYGLTRPTSGRILIEGRTVDFSHPREAIAAGIGMVAQHINLVPSFTIAENIVLGREPVGRAGVLDRVSAESQVRKLALLYGLDVDPNALAGDVSVGMQQRVEILKTLYRGARIVLMDEPTAVLTPQETDDLFAAMHRLVRAGVTVVLITHKLAEVKAISDRLTVLRDGRVTGHAMTAEIGHEAIAEMMVGRPLARQVFERVDCRDDTPRVKVRHLGYVSPQGSVRLSDINFDVAAGEILGVAGVEGNGQNSLARVLSGVVAPHAGTARLDEVSFISRGVRTARSAGVATVPEDRLSDGVAIHLDIEHNIIATNYFERAFSVLGWLKADAIEARAKHLIEQFGIKTASSKTAVGALSGGNMQKVVMSREIAGDPKFLVAAQPTRGVDVGAAGSLRAELVALRDRGAAVLLISADLEEVLGLSDRIMVLFKGEIVAHFQADSADQREIGLYMTGLRRQPQASATLGAAFAKDIEGTAA</sequence>
<dbReference type="CDD" id="cd03215">
    <property type="entry name" value="ABC_Carb_Monos_II"/>
    <property type="match status" value="1"/>
</dbReference>
<dbReference type="STRING" id="52131.GA0061100_11880"/>
<keyword evidence="13" id="KW-1185">Reference proteome</keyword>
<evidence type="ECO:0000256" key="10">
    <source>
        <dbReference type="ARBA" id="ARBA00023136"/>
    </source>
</evidence>
<dbReference type="PANTHER" id="PTHR43790:SF4">
    <property type="entry name" value="GUANOSINE IMPORT ATP-BINDING PROTEIN NUPO"/>
    <property type="match status" value="1"/>
</dbReference>
<keyword evidence="5 12" id="KW-0762">Sugar transport</keyword>
<dbReference type="CDD" id="cd03216">
    <property type="entry name" value="ABC_Carb_Monos_I"/>
    <property type="match status" value="1"/>
</dbReference>
<protein>
    <submittedName>
        <fullName evidence="12">Simple sugar transport system ATP-binding protein</fullName>
    </submittedName>
</protein>
<comment type="subcellular location">
    <subcellularLocation>
        <location evidence="1">Cell membrane</location>
        <topology evidence="1">Peripheral membrane protein</topology>
    </subcellularLocation>
</comment>
<evidence type="ECO:0000313" key="13">
    <source>
        <dbReference type="Proteomes" id="UP000186228"/>
    </source>
</evidence>
<dbReference type="SUPFAM" id="SSF52540">
    <property type="entry name" value="P-loop containing nucleoside triphosphate hydrolases"/>
    <property type="match status" value="2"/>
</dbReference>
<feature type="domain" description="ABC transporter" evidence="11">
    <location>
        <begin position="14"/>
        <end position="251"/>
    </location>
</feature>
<dbReference type="InterPro" id="IPR050107">
    <property type="entry name" value="ABC_carbohydrate_import_ATPase"/>
</dbReference>
<evidence type="ECO:0000256" key="4">
    <source>
        <dbReference type="ARBA" id="ARBA00022475"/>
    </source>
</evidence>
<dbReference type="AlphaFoldDB" id="A0A1C3WGJ5"/>
<dbReference type="InterPro" id="IPR027417">
    <property type="entry name" value="P-loop_NTPase"/>
</dbReference>
<evidence type="ECO:0000256" key="3">
    <source>
        <dbReference type="ARBA" id="ARBA00022448"/>
    </source>
</evidence>
<dbReference type="InterPro" id="IPR003593">
    <property type="entry name" value="AAA+_ATPase"/>
</dbReference>
<keyword evidence="7" id="KW-0547">Nucleotide-binding</keyword>
<dbReference type="GO" id="GO:0016887">
    <property type="term" value="F:ATP hydrolysis activity"/>
    <property type="evidence" value="ECO:0007669"/>
    <property type="project" value="InterPro"/>
</dbReference>
<dbReference type="SMART" id="SM00382">
    <property type="entry name" value="AAA"/>
    <property type="match status" value="1"/>
</dbReference>
<feature type="domain" description="ABC transporter" evidence="11">
    <location>
        <begin position="269"/>
        <end position="513"/>
    </location>
</feature>
<dbReference type="InterPro" id="IPR003439">
    <property type="entry name" value="ABC_transporter-like_ATP-bd"/>
</dbReference>
<comment type="similarity">
    <text evidence="2">Belongs to the ABC transporter superfamily.</text>
</comment>